<dbReference type="InParanoid" id="A0A1C7N0L9"/>
<dbReference type="EMBL" id="LUGH01001622">
    <property type="protein sequence ID" value="OBZ80904.1"/>
    <property type="molecule type" value="Genomic_DNA"/>
</dbReference>
<gene>
    <name evidence="1" type="ORF">A0J61_11047</name>
</gene>
<feature type="non-terminal residue" evidence="1">
    <location>
        <position position="259"/>
    </location>
</feature>
<accession>A0A1C7N0L9</accession>
<sequence length="259" mass="29270">MPVSIKKSEQNESIKEIRLENELVLQPDETQLIWLQLEGEASKWKKDKVLQPETSLLTKHKILLIPAIYEKGGKGFYCTIVVNIMLKTSTIPQGTVVGKLFDAESIPPSTKIETSTELLTDLLQRIYINHHDQDITIQPMSMLEGPVFQPSRAEMNALGVYTTQRSIRSMSIKTVEYGPELPTYNVANGPKTWEFDINPELTEDQKGRIISILNRYSEVFASSLQDVKALNVEPHSIQLRTGAKPVKVPPRLLPYEANE</sequence>
<keyword evidence="2" id="KW-1185">Reference proteome</keyword>
<evidence type="ECO:0000313" key="2">
    <source>
        <dbReference type="Proteomes" id="UP000093000"/>
    </source>
</evidence>
<dbReference type="AlphaFoldDB" id="A0A1C7N0L9"/>
<name>A0A1C7N0L9_9FUNG</name>
<protein>
    <submittedName>
        <fullName evidence="1">Uncharacterized protein</fullName>
    </submittedName>
</protein>
<organism evidence="1 2">
    <name type="scientific">Choanephora cucurbitarum</name>
    <dbReference type="NCBI Taxonomy" id="101091"/>
    <lineage>
        <taxon>Eukaryota</taxon>
        <taxon>Fungi</taxon>
        <taxon>Fungi incertae sedis</taxon>
        <taxon>Mucoromycota</taxon>
        <taxon>Mucoromycotina</taxon>
        <taxon>Mucoromycetes</taxon>
        <taxon>Mucorales</taxon>
        <taxon>Mucorineae</taxon>
        <taxon>Choanephoraceae</taxon>
        <taxon>Choanephoroideae</taxon>
        <taxon>Choanephora</taxon>
    </lineage>
</organism>
<comment type="caution">
    <text evidence="1">The sequence shown here is derived from an EMBL/GenBank/DDBJ whole genome shotgun (WGS) entry which is preliminary data.</text>
</comment>
<evidence type="ECO:0000313" key="1">
    <source>
        <dbReference type="EMBL" id="OBZ80904.1"/>
    </source>
</evidence>
<dbReference type="Proteomes" id="UP000093000">
    <property type="component" value="Unassembled WGS sequence"/>
</dbReference>
<proteinExistence type="predicted"/>
<reference evidence="1 2" key="1">
    <citation type="submission" date="2016-03" db="EMBL/GenBank/DDBJ databases">
        <title>Choanephora cucurbitarum.</title>
        <authorList>
            <person name="Min B."/>
            <person name="Park H."/>
            <person name="Park J.-H."/>
            <person name="Shin H.-D."/>
            <person name="Choi I.-G."/>
        </authorList>
    </citation>
    <scope>NUCLEOTIDE SEQUENCE [LARGE SCALE GENOMIC DNA]</scope>
    <source>
        <strain evidence="1 2">KUS-F28377</strain>
    </source>
</reference>